<protein>
    <submittedName>
        <fullName evidence="1">Uncharacterized protein</fullName>
    </submittedName>
</protein>
<keyword evidence="2" id="KW-1185">Reference proteome</keyword>
<evidence type="ECO:0000313" key="1">
    <source>
        <dbReference type="EMBL" id="CAI6354683.1"/>
    </source>
</evidence>
<dbReference type="EMBL" id="CARXXK010000002">
    <property type="protein sequence ID" value="CAI6354683.1"/>
    <property type="molecule type" value="Genomic_DNA"/>
</dbReference>
<name>A0AAV0WFX3_9HEMI</name>
<gene>
    <name evidence="1" type="ORF">MEUPH1_LOCUS10642</name>
</gene>
<reference evidence="1 2" key="1">
    <citation type="submission" date="2023-01" db="EMBL/GenBank/DDBJ databases">
        <authorList>
            <person name="Whitehead M."/>
        </authorList>
    </citation>
    <scope>NUCLEOTIDE SEQUENCE [LARGE SCALE GENOMIC DNA]</scope>
</reference>
<dbReference type="PANTHER" id="PTHR33053">
    <property type="entry name" value="PROTEIN, PUTATIVE-RELATED"/>
    <property type="match status" value="1"/>
</dbReference>
<dbReference type="AlphaFoldDB" id="A0AAV0WFX3"/>
<sequence length="184" mass="20883">MLKPILLEYFNYIKMFDIIELVVCNAPANAFILNVNGHNGYNSCNSCITKGSFINNIMCFDEIDAPLRTNESFRLKKDDGLSPLEDLPINITSSVVLDYMHNVCLGVVKSAIRIVLSKETCLTLNGQAKCLLIQSVTKYSDLYGVEFISYNVHELIHFPDFVLVHGPLDQFRAFKYENCLQNLF</sequence>
<dbReference type="PANTHER" id="PTHR33053:SF24">
    <property type="entry name" value="TRANSPOSASE DOMAIN-CONTAINING PROTEIN"/>
    <property type="match status" value="1"/>
</dbReference>
<proteinExistence type="predicted"/>
<comment type="caution">
    <text evidence="1">The sequence shown here is derived from an EMBL/GenBank/DDBJ whole genome shotgun (WGS) entry which is preliminary data.</text>
</comment>
<evidence type="ECO:0000313" key="2">
    <source>
        <dbReference type="Proteomes" id="UP001160148"/>
    </source>
</evidence>
<accession>A0AAV0WFX3</accession>
<organism evidence="1 2">
    <name type="scientific">Macrosiphum euphorbiae</name>
    <name type="common">potato aphid</name>
    <dbReference type="NCBI Taxonomy" id="13131"/>
    <lineage>
        <taxon>Eukaryota</taxon>
        <taxon>Metazoa</taxon>
        <taxon>Ecdysozoa</taxon>
        <taxon>Arthropoda</taxon>
        <taxon>Hexapoda</taxon>
        <taxon>Insecta</taxon>
        <taxon>Pterygota</taxon>
        <taxon>Neoptera</taxon>
        <taxon>Paraneoptera</taxon>
        <taxon>Hemiptera</taxon>
        <taxon>Sternorrhyncha</taxon>
        <taxon>Aphidomorpha</taxon>
        <taxon>Aphidoidea</taxon>
        <taxon>Aphididae</taxon>
        <taxon>Macrosiphini</taxon>
        <taxon>Macrosiphum</taxon>
    </lineage>
</organism>
<dbReference type="Proteomes" id="UP001160148">
    <property type="component" value="Unassembled WGS sequence"/>
</dbReference>